<feature type="chain" id="PRO_5035826718" description="Chaoptin" evidence="6">
    <location>
        <begin position="22"/>
        <end position="1252"/>
    </location>
</feature>
<keyword evidence="1" id="KW-0433">Leucine-rich repeat</keyword>
<dbReference type="EnsemblMetazoa" id="XM_038011025.1">
    <property type="protein sequence ID" value="XP_037866953.1"/>
    <property type="gene ID" value="LOC101737747"/>
</dbReference>
<organism evidence="7 8">
    <name type="scientific">Bombyx mori</name>
    <name type="common">Silk moth</name>
    <dbReference type="NCBI Taxonomy" id="7091"/>
    <lineage>
        <taxon>Eukaryota</taxon>
        <taxon>Metazoa</taxon>
        <taxon>Ecdysozoa</taxon>
        <taxon>Arthropoda</taxon>
        <taxon>Hexapoda</taxon>
        <taxon>Insecta</taxon>
        <taxon>Pterygota</taxon>
        <taxon>Neoptera</taxon>
        <taxon>Endopterygota</taxon>
        <taxon>Lepidoptera</taxon>
        <taxon>Glossata</taxon>
        <taxon>Ditrysia</taxon>
        <taxon>Bombycoidea</taxon>
        <taxon>Bombycidae</taxon>
        <taxon>Bombycinae</taxon>
        <taxon>Bombyx</taxon>
    </lineage>
</organism>
<dbReference type="Pfam" id="PF00560">
    <property type="entry name" value="LRR_1"/>
    <property type="match status" value="1"/>
</dbReference>
<dbReference type="SMART" id="SM00369">
    <property type="entry name" value="LRR_TYP"/>
    <property type="match status" value="19"/>
</dbReference>
<dbReference type="PROSITE" id="PS51450">
    <property type="entry name" value="LRR"/>
    <property type="match status" value="9"/>
</dbReference>
<dbReference type="Gene3D" id="3.80.10.10">
    <property type="entry name" value="Ribonuclease Inhibitor"/>
    <property type="match status" value="6"/>
</dbReference>
<evidence type="ECO:0000256" key="4">
    <source>
        <dbReference type="SAM" id="MobiDB-lite"/>
    </source>
</evidence>
<reference evidence="8" key="1">
    <citation type="journal article" date="2008" name="Insect Biochem. Mol. Biol.">
        <title>The genome of a lepidopteran model insect, the silkworm Bombyx mori.</title>
        <authorList>
            <consortium name="International Silkworm Genome Consortium"/>
        </authorList>
    </citation>
    <scope>NUCLEOTIDE SEQUENCE [LARGE SCALE GENOMIC DNA]</scope>
    <source>
        <strain evidence="8">p50T</strain>
    </source>
</reference>
<keyword evidence="5" id="KW-0472">Membrane</keyword>
<dbReference type="Pfam" id="PF13855">
    <property type="entry name" value="LRR_8"/>
    <property type="match status" value="6"/>
</dbReference>
<proteinExistence type="predicted"/>
<feature type="compositionally biased region" description="Acidic residues" evidence="4">
    <location>
        <begin position="1166"/>
        <end position="1177"/>
    </location>
</feature>
<name>A0A8R2QV95_BOMMO</name>
<feature type="region of interest" description="Disordered" evidence="4">
    <location>
        <begin position="1126"/>
        <end position="1206"/>
    </location>
</feature>
<keyword evidence="5" id="KW-0812">Transmembrane</keyword>
<dbReference type="Pfam" id="PF13516">
    <property type="entry name" value="LRR_6"/>
    <property type="match status" value="1"/>
</dbReference>
<feature type="signal peptide" evidence="6">
    <location>
        <begin position="1"/>
        <end position="21"/>
    </location>
</feature>
<dbReference type="PANTHER" id="PTHR45712">
    <property type="entry name" value="AGAP008170-PA"/>
    <property type="match status" value="1"/>
</dbReference>
<protein>
    <recommendedName>
        <fullName evidence="9">Chaoptin</fullName>
    </recommendedName>
</protein>
<sequence length="1252" mass="143531">MDFGVFRTRLLLWLLPGMVTGGLVRRTTDEQEEMPCSTYTLNGLIYLDCNERGLSELPEGLNYESQVLILTNNNFATFPSQLESFSRVQVLDLSGNHLNVPLPSYIENWTSLNTLNLSNNNYESWLNDGRQYKFRRLDLSRNKIKNIEEDSFSGMTNLYFLDLSENRINEFSPKLLTAAKSLNTLRLSRNYLSELPKFQSNSLRSLHLSYCLITNLQVDSLSEMTSLLEIDLSSNQIESIPDNFSSNTLQELDLSYNEIGSLTDRTFSSLPHLAVLNLRGNEFREVWSTSHFASNPFLREVHVKGNRWNCEGFSVNLLLTYEFLTKEPSKIHDRASLICYAPSNVTQLSWQQAYIQTWHPNASTVESYTTLAAMVGIIIGIVVTSLICRGIIAINKPDPPRPETETTIVNLNGTPQSRAESVVMRVPLRDEDLPPTYDEALLMPRLNSSFHSLPDFVDDEPSQRSRRSRSIGDLTEHRPRVSDRRSVRRTVEIHITQGVMLRLSSVWIILISWNLLALARSLDDDDKTIGDLCFLCRCNLDKTDIDCSRRGLTDIPNGLGLQVTKLNISNNEFTKFPESLSRLHNLVNLDISSNQLKGLPDNALYNLTALEVLNLSRNYFDSWLNLNPNDVLLPATHLKILDLSFNKFQTMGNLANQELLISPSLETLILDHCEINSIHGRSPLSGLINIRVLKLNFNPLLRIQNLISSSLRSLFVSNCELTSLNHNELMFLPSLTHLKMSNNYRLELASSANNLFSQSLKYIDISYCNILQPNLKGFPSLRKAILNHNMVRYLESNAFANNTELEYLDLSNNNIASLRYDTFRGLKMLKHLDLSWNEIAVIPEDSLLEMPSLTQLKLSRNYLSRVGHLRSMSVTILDMSSCELNTIGKDSLEGLQSIVELDLSQNLLSYIPDSISSNTLKYLNLNYNRISSINNLTFFMLNRLTSLSVVGNRFTMIWRRSFFDSNPYLERLDLSDNMWRCDCSDENMRDFYDFVTLEPNKKEESFNLICNSPANVNTQTWLEACYFTWNPTEKTANADTLIWFIVVMIIGLSLCILLVSGIRSSMKRRLAAIQAERERQVEEARDRLRQMRIRAEQEALCNTPDPRDLIAPPSYDEALSMPKLNVSCHSLNETGSGKTRRKRGRRKTKSSGDLLEETDRNGDAPVYDDLELTETQEEDRQRRRRRRNRRYGSHEIAELDQSPGARRRRMSEYIVENDDSVIVEVQAQLERPLRPRNRRYSIDDNDVRESDF</sequence>
<dbReference type="InterPro" id="IPR003591">
    <property type="entry name" value="Leu-rich_rpt_typical-subtyp"/>
</dbReference>
<keyword evidence="5" id="KW-1133">Transmembrane helix</keyword>
<keyword evidence="3" id="KW-0175">Coiled coil</keyword>
<dbReference type="SMART" id="SM00364">
    <property type="entry name" value="LRR_BAC"/>
    <property type="match status" value="9"/>
</dbReference>
<feature type="compositionally biased region" description="Basic residues" evidence="4">
    <location>
        <begin position="1138"/>
        <end position="1149"/>
    </location>
</feature>
<dbReference type="InterPro" id="IPR032675">
    <property type="entry name" value="LRR_dom_sf"/>
</dbReference>
<dbReference type="SMART" id="SM00365">
    <property type="entry name" value="LRR_SD22"/>
    <property type="match status" value="11"/>
</dbReference>
<feature type="transmembrane region" description="Helical" evidence="5">
    <location>
        <begin position="1041"/>
        <end position="1059"/>
    </location>
</feature>
<evidence type="ECO:0000256" key="3">
    <source>
        <dbReference type="SAM" id="Coils"/>
    </source>
</evidence>
<evidence type="ECO:0000256" key="5">
    <source>
        <dbReference type="SAM" id="Phobius"/>
    </source>
</evidence>
<dbReference type="AlphaFoldDB" id="A0A8R2QV95"/>
<accession>A0A8R2QV95</accession>
<evidence type="ECO:0008006" key="9">
    <source>
        <dbReference type="Google" id="ProtNLM"/>
    </source>
</evidence>
<evidence type="ECO:0000256" key="6">
    <source>
        <dbReference type="SAM" id="SignalP"/>
    </source>
</evidence>
<keyword evidence="8" id="KW-1185">Reference proteome</keyword>
<keyword evidence="2" id="KW-0677">Repeat</keyword>
<evidence type="ECO:0000313" key="7">
    <source>
        <dbReference type="EnsemblMetazoa" id="XP_037866953.1"/>
    </source>
</evidence>
<dbReference type="Proteomes" id="UP000005204">
    <property type="component" value="Unassembled WGS sequence"/>
</dbReference>
<feature type="region of interest" description="Disordered" evidence="4">
    <location>
        <begin position="454"/>
        <end position="482"/>
    </location>
</feature>
<feature type="compositionally biased region" description="Basic residues" evidence="4">
    <location>
        <begin position="1182"/>
        <end position="1191"/>
    </location>
</feature>
<feature type="coiled-coil region" evidence="3">
    <location>
        <begin position="1063"/>
        <end position="1098"/>
    </location>
</feature>
<dbReference type="InterPro" id="IPR050333">
    <property type="entry name" value="SLRP"/>
</dbReference>
<keyword evidence="6" id="KW-0732">Signal</keyword>
<dbReference type="SUPFAM" id="SSF52058">
    <property type="entry name" value="L domain-like"/>
    <property type="match status" value="3"/>
</dbReference>
<dbReference type="PANTHER" id="PTHR45712:SF22">
    <property type="entry name" value="INSULIN-LIKE GROWTH FACTOR-BINDING PROTEIN COMPLEX ACID LABILE SUBUNIT"/>
    <property type="match status" value="1"/>
</dbReference>
<dbReference type="InterPro" id="IPR001611">
    <property type="entry name" value="Leu-rich_rpt"/>
</dbReference>
<evidence type="ECO:0000256" key="2">
    <source>
        <dbReference type="ARBA" id="ARBA00022737"/>
    </source>
</evidence>
<reference evidence="7" key="2">
    <citation type="submission" date="2022-06" db="UniProtKB">
        <authorList>
            <consortium name="EnsemblMetazoa"/>
        </authorList>
    </citation>
    <scope>IDENTIFICATION</scope>
    <source>
        <strain evidence="7">p50T (Dazao)</strain>
    </source>
</reference>
<evidence type="ECO:0000313" key="8">
    <source>
        <dbReference type="Proteomes" id="UP000005204"/>
    </source>
</evidence>
<evidence type="ECO:0000256" key="1">
    <source>
        <dbReference type="ARBA" id="ARBA00022614"/>
    </source>
</evidence>